<dbReference type="Gene3D" id="1.50.10.20">
    <property type="match status" value="1"/>
</dbReference>
<name>A0A0K6BY36_BACFG</name>
<accession>F7LSB4</accession>
<proteinExistence type="predicted"/>
<organism evidence="1 4">
    <name type="scientific">Bacteroides fragilis</name>
    <dbReference type="NCBI Taxonomy" id="817"/>
    <lineage>
        <taxon>Bacteria</taxon>
        <taxon>Pseudomonadati</taxon>
        <taxon>Bacteroidota</taxon>
        <taxon>Bacteroidia</taxon>
        <taxon>Bacteroidales</taxon>
        <taxon>Bacteroidaceae</taxon>
        <taxon>Bacteroides</taxon>
    </lineage>
</organism>
<reference evidence="2 3" key="1">
    <citation type="journal article" date="2017" name="MBio">
        <title>Gut Symbiont Bacteroides fragilis Secretes a Eukaryotic-Like Ubiquitin Protein That Mediates Intraspecies Antagonism.</title>
        <authorList>
            <person name="Chatzidaki-Livanis M."/>
            <person name="Coyne M.J."/>
            <person name="Roelofs K.G."/>
            <person name="Gentyala R.R."/>
            <person name="Caldwell J.M."/>
            <person name="Comstock L.E."/>
        </authorList>
    </citation>
    <scope>NUCLEOTIDE SEQUENCE [LARGE SCALE GENOMIC DNA]</scope>
    <source>
        <strain evidence="2 3">12905</strain>
    </source>
</reference>
<dbReference type="Pfam" id="PF05147">
    <property type="entry name" value="LANC_like"/>
    <property type="match status" value="1"/>
</dbReference>
<dbReference type="AlphaFoldDB" id="A0A0K6BY36"/>
<gene>
    <name evidence="1" type="ORF">BFGS077_002827</name>
    <name evidence="2" type="ORF">CQW34_02999</name>
</gene>
<dbReference type="EMBL" id="PDCW01000022">
    <property type="protein sequence ID" value="PJY73725.1"/>
    <property type="molecule type" value="Genomic_DNA"/>
</dbReference>
<dbReference type="Proteomes" id="UP001258434">
    <property type="component" value="Unassembled WGS sequence"/>
</dbReference>
<reference evidence="2" key="2">
    <citation type="submission" date="2017-10" db="EMBL/GenBank/DDBJ databases">
        <authorList>
            <person name="Banno H."/>
            <person name="Chua N.-H."/>
        </authorList>
    </citation>
    <scope>NUCLEOTIDE SEQUENCE</scope>
    <source>
        <strain evidence="2">12905</strain>
    </source>
</reference>
<sequence length="227" mass="26575">MDNSFYLEDAEIIKQLFLKSPHLQSNSLYKGKMGIVLFLYEFANLTQNDAFKRFASFLLDLLWEDIEMDSPINLALGLSGIGVGIELLSQRKFIDCNNTSELCFELNNQIMTQNIYRLTDYTFETGLSGIIYYVLIHIKNNRHHSFDKVFLSEIFEKCIQIDQAKLNEISKFYISYYLDYFKGEKNNNLNPQLSHFINKKSVKNLKSMDDMGLYEGIVGYLYLKYFL</sequence>
<reference evidence="1 4" key="4">
    <citation type="submission" date="2023-08" db="EMBL/GenBank/DDBJ databases">
        <authorList>
            <person name="Du M."/>
            <person name="Liu C."/>
            <person name="Liu S.-J."/>
        </authorList>
    </citation>
    <scope>NUCLEOTIDE SEQUENCE [LARGE SCALE GENOMIC DNA]</scope>
    <source>
        <strain evidence="1 4">GS077</strain>
    </source>
</reference>
<protein>
    <submittedName>
        <fullName evidence="2">Lanthionine synthetase C-like protein</fullName>
    </submittedName>
</protein>
<evidence type="ECO:0000313" key="1">
    <source>
        <dbReference type="EMBL" id="MDT6977524.1"/>
    </source>
</evidence>
<dbReference type="GO" id="GO:0031179">
    <property type="term" value="P:peptide modification"/>
    <property type="evidence" value="ECO:0007669"/>
    <property type="project" value="InterPro"/>
</dbReference>
<comment type="caution">
    <text evidence="1">The sequence shown here is derived from an EMBL/GenBank/DDBJ whole genome shotgun (WGS) entry which is preliminary data.</text>
</comment>
<dbReference type="EMBL" id="JAVFHL010000001">
    <property type="protein sequence ID" value="MDT6977524.1"/>
    <property type="molecule type" value="Genomic_DNA"/>
</dbReference>
<evidence type="ECO:0000313" key="3">
    <source>
        <dbReference type="Proteomes" id="UP000231846"/>
    </source>
</evidence>
<evidence type="ECO:0000313" key="2">
    <source>
        <dbReference type="EMBL" id="PJY73725.1"/>
    </source>
</evidence>
<dbReference type="Proteomes" id="UP000231846">
    <property type="component" value="Unassembled WGS sequence"/>
</dbReference>
<dbReference type="SUPFAM" id="SSF158745">
    <property type="entry name" value="LanC-like"/>
    <property type="match status" value="1"/>
</dbReference>
<dbReference type="InterPro" id="IPR007822">
    <property type="entry name" value="LANC-like"/>
</dbReference>
<accession>A0A0K6BY36</accession>
<dbReference type="RefSeq" id="WP_009292565.1">
    <property type="nucleotide sequence ID" value="NZ_BAABYZ010000001.1"/>
</dbReference>
<evidence type="ECO:0000313" key="4">
    <source>
        <dbReference type="Proteomes" id="UP001258434"/>
    </source>
</evidence>
<reference evidence="1" key="5">
    <citation type="submission" date="2024-03" db="EMBL/GenBank/DDBJ databases">
        <title>A gut symbiont ubiquitin homologue binds and inactivates peptidyl-prolyl isomerase to mediate the interbacterial arms race in the human gut.</title>
        <authorList>
            <person name="Jiang K."/>
            <person name="Li W."/>
            <person name="Tong M."/>
            <person name="Xu J."/>
            <person name="Chen Z."/>
            <person name="Yang Y."/>
            <person name="Zang Y."/>
            <person name="Jiao X."/>
            <person name="Liu C."/>
            <person name="Lim B."/>
            <person name="Jiang X."/>
            <person name="Wang J."/>
            <person name="Wu D."/>
            <person name="Wang M."/>
            <person name="Liu S.-J."/>
            <person name="Shao F."/>
            <person name="Gao X."/>
        </authorList>
    </citation>
    <scope>NUCLEOTIDE SEQUENCE</scope>
    <source>
        <strain evidence="1">GS077</strain>
    </source>
</reference>
<reference evidence="4" key="3">
    <citation type="submission" date="2023-07" db="EMBL/GenBank/DDBJ databases">
        <title>A gut symbiont ubiquitin homologue binds and inactivates peptidyl-prolyl isomerase to mediate the interbacterial arms race in the human gut.</title>
        <authorList>
            <person name="Jiang K."/>
            <person name="Li W."/>
            <person name="Tong M."/>
            <person name="Xu J."/>
            <person name="Chen Z."/>
            <person name="Yang Y."/>
            <person name="Zang Y."/>
            <person name="Jiao X."/>
            <person name="Liu C."/>
            <person name="Lim B."/>
            <person name="Jiang X."/>
            <person name="Wang J."/>
            <person name="Wu D."/>
            <person name="Wang M."/>
            <person name="Liu S.-J."/>
            <person name="Shao F."/>
            <person name="Gao X."/>
        </authorList>
    </citation>
    <scope>NUCLEOTIDE SEQUENCE [LARGE SCALE GENOMIC DNA]</scope>
    <source>
        <strain evidence="4">GS077</strain>
    </source>
</reference>